<gene>
    <name evidence="1" type="ORF">ElyMa_006099000</name>
</gene>
<comment type="caution">
    <text evidence="1">The sequence shown here is derived from an EMBL/GenBank/DDBJ whole genome shotgun (WGS) entry which is preliminary data.</text>
</comment>
<evidence type="ECO:0000313" key="1">
    <source>
        <dbReference type="EMBL" id="GFR88376.1"/>
    </source>
</evidence>
<sequence>MPQQISTLEGHIKPICRVLQAHITNSRIACSWVPILQGAKMMVGKKSSRSDILSPLPAGRACTHAPSTFYAFYTNCCPLRISGLHFMHG</sequence>
<protein>
    <submittedName>
        <fullName evidence="1">Uncharacterized protein</fullName>
    </submittedName>
</protein>
<proteinExistence type="predicted"/>
<reference evidence="1 2" key="1">
    <citation type="journal article" date="2021" name="Elife">
        <title>Chloroplast acquisition without the gene transfer in kleptoplastic sea slugs, Plakobranchus ocellatus.</title>
        <authorList>
            <person name="Maeda T."/>
            <person name="Takahashi S."/>
            <person name="Yoshida T."/>
            <person name="Shimamura S."/>
            <person name="Takaki Y."/>
            <person name="Nagai Y."/>
            <person name="Toyoda A."/>
            <person name="Suzuki Y."/>
            <person name="Arimoto A."/>
            <person name="Ishii H."/>
            <person name="Satoh N."/>
            <person name="Nishiyama T."/>
            <person name="Hasebe M."/>
            <person name="Maruyama T."/>
            <person name="Minagawa J."/>
            <person name="Obokata J."/>
            <person name="Shigenobu S."/>
        </authorList>
    </citation>
    <scope>NUCLEOTIDE SEQUENCE [LARGE SCALE GENOMIC DNA]</scope>
</reference>
<accession>A0AAV4GST5</accession>
<organism evidence="1 2">
    <name type="scientific">Elysia marginata</name>
    <dbReference type="NCBI Taxonomy" id="1093978"/>
    <lineage>
        <taxon>Eukaryota</taxon>
        <taxon>Metazoa</taxon>
        <taxon>Spiralia</taxon>
        <taxon>Lophotrochozoa</taxon>
        <taxon>Mollusca</taxon>
        <taxon>Gastropoda</taxon>
        <taxon>Heterobranchia</taxon>
        <taxon>Euthyneura</taxon>
        <taxon>Panpulmonata</taxon>
        <taxon>Sacoglossa</taxon>
        <taxon>Placobranchoidea</taxon>
        <taxon>Plakobranchidae</taxon>
        <taxon>Elysia</taxon>
    </lineage>
</organism>
<keyword evidence="2" id="KW-1185">Reference proteome</keyword>
<evidence type="ECO:0000313" key="2">
    <source>
        <dbReference type="Proteomes" id="UP000762676"/>
    </source>
</evidence>
<dbReference type="AlphaFoldDB" id="A0AAV4GST5"/>
<dbReference type="Proteomes" id="UP000762676">
    <property type="component" value="Unassembled WGS sequence"/>
</dbReference>
<dbReference type="EMBL" id="BMAT01012226">
    <property type="protein sequence ID" value="GFR88376.1"/>
    <property type="molecule type" value="Genomic_DNA"/>
</dbReference>
<name>A0AAV4GST5_9GAST</name>